<protein>
    <submittedName>
        <fullName evidence="1">Uncharacterized protein</fullName>
    </submittedName>
</protein>
<dbReference type="Proteomes" id="UP000886469">
    <property type="component" value="Unassembled WGS sequence"/>
</dbReference>
<keyword evidence="2" id="KW-1185">Reference proteome</keyword>
<gene>
    <name evidence="1" type="ORF">E4Q08_23450</name>
</gene>
<organism evidence="1 2">
    <name type="scientific">Candidatus Accumulibacter contiguus</name>
    <dbReference type="NCBI Taxonomy" id="2954381"/>
    <lineage>
        <taxon>Bacteria</taxon>
        <taxon>Pseudomonadati</taxon>
        <taxon>Pseudomonadota</taxon>
        <taxon>Betaproteobacteria</taxon>
        <taxon>Candidatus Accumulibacter</taxon>
    </lineage>
</organism>
<proteinExistence type="predicted"/>
<dbReference type="EMBL" id="SPMX01000128">
    <property type="protein sequence ID" value="NMQ07974.1"/>
    <property type="molecule type" value="Genomic_DNA"/>
</dbReference>
<evidence type="ECO:0000313" key="1">
    <source>
        <dbReference type="EMBL" id="NMQ07974.1"/>
    </source>
</evidence>
<name>A0ABX1TE87_9PROT</name>
<reference evidence="1" key="1">
    <citation type="submission" date="2019-03" db="EMBL/GenBank/DDBJ databases">
        <title>Metabolic reconstructions from genomes of highly enriched 'Candidatus Accumulibacter' and 'Candidatus Competibacter' bioreactor populations.</title>
        <authorList>
            <person name="Annavajhala M.K."/>
            <person name="Welles L."/>
            <person name="Abbas B."/>
            <person name="Sorokin D."/>
            <person name="Park H."/>
            <person name="Van Loosdrecht M."/>
            <person name="Chandran K."/>
        </authorList>
    </citation>
    <scope>NUCLEOTIDE SEQUENCE</scope>
    <source>
        <strain evidence="1">SBR_L</strain>
    </source>
</reference>
<sequence length="79" mass="8772">MPKKDDSMRPFEVAIAILVVLTTGLRDHHRDAFDLAKAVLLRLTRGKASALAYVRRIVADKLNCPDDPQWQVSAADSRG</sequence>
<comment type="caution">
    <text evidence="1">The sequence shown here is derived from an EMBL/GenBank/DDBJ whole genome shotgun (WGS) entry which is preliminary data.</text>
</comment>
<evidence type="ECO:0000313" key="2">
    <source>
        <dbReference type="Proteomes" id="UP000886469"/>
    </source>
</evidence>
<dbReference type="RefSeq" id="WP_169072194.1">
    <property type="nucleotide sequence ID" value="NZ_SPMX01000128.1"/>
</dbReference>
<accession>A0ABX1TE87</accession>